<gene>
    <name evidence="1" type="ORF">Aory04_000852200</name>
</gene>
<name>A0AAN5C0M3_ASPOZ</name>
<evidence type="ECO:0000313" key="2">
    <source>
        <dbReference type="Proteomes" id="UP001165205"/>
    </source>
</evidence>
<evidence type="ECO:0000313" key="1">
    <source>
        <dbReference type="EMBL" id="GMG32895.1"/>
    </source>
</evidence>
<comment type="caution">
    <text evidence="1">The sequence shown here is derived from an EMBL/GenBank/DDBJ whole genome shotgun (WGS) entry which is preliminary data.</text>
</comment>
<organism evidence="1 2">
    <name type="scientific">Aspergillus oryzae</name>
    <name type="common">Yellow koji mold</name>
    <dbReference type="NCBI Taxonomy" id="5062"/>
    <lineage>
        <taxon>Eukaryota</taxon>
        <taxon>Fungi</taxon>
        <taxon>Dikarya</taxon>
        <taxon>Ascomycota</taxon>
        <taxon>Pezizomycotina</taxon>
        <taxon>Eurotiomycetes</taxon>
        <taxon>Eurotiomycetidae</taxon>
        <taxon>Eurotiales</taxon>
        <taxon>Aspergillaceae</taxon>
        <taxon>Aspergillus</taxon>
        <taxon>Aspergillus subgen. Circumdati</taxon>
    </lineage>
</organism>
<dbReference type="Proteomes" id="UP001165205">
    <property type="component" value="Unassembled WGS sequence"/>
</dbReference>
<dbReference type="EMBL" id="BSYA01000108">
    <property type="protein sequence ID" value="GMG32895.1"/>
    <property type="molecule type" value="Genomic_DNA"/>
</dbReference>
<protein>
    <submittedName>
        <fullName evidence="1">Unnamed protein product</fullName>
    </submittedName>
</protein>
<dbReference type="AlphaFoldDB" id="A0AAN5C0M3"/>
<reference evidence="1" key="1">
    <citation type="submission" date="2023-04" db="EMBL/GenBank/DDBJ databases">
        <title>Aspergillus oryzae NBRC 4228.</title>
        <authorList>
            <person name="Ichikawa N."/>
            <person name="Sato H."/>
            <person name="Tonouchi N."/>
        </authorList>
    </citation>
    <scope>NUCLEOTIDE SEQUENCE</scope>
    <source>
        <strain evidence="1">NBRC 4228</strain>
    </source>
</reference>
<proteinExistence type="predicted"/>
<accession>A0AAN5C0M3</accession>
<sequence>MEPPWILTADSPLAWASKPIKQDVPYSDTKGVQAALAKLQKLPPLVTTQEVCPSILPPHTSLIEDADSIDRSPT</sequence>